<comment type="caution">
    <text evidence="2">The sequence shown here is derived from an EMBL/GenBank/DDBJ whole genome shotgun (WGS) entry which is preliminary data.</text>
</comment>
<dbReference type="EMBL" id="JAKJXO020000013">
    <property type="protein sequence ID" value="KAL1597034.1"/>
    <property type="molecule type" value="Genomic_DNA"/>
</dbReference>
<evidence type="ECO:0000256" key="1">
    <source>
        <dbReference type="SAM" id="MobiDB-lite"/>
    </source>
</evidence>
<protein>
    <submittedName>
        <fullName evidence="2">Uncharacterized protein</fullName>
    </submittedName>
</protein>
<name>A0ABR3QXZ9_9PLEO</name>
<evidence type="ECO:0000313" key="3">
    <source>
        <dbReference type="Proteomes" id="UP001521785"/>
    </source>
</evidence>
<organism evidence="2 3">
    <name type="scientific">Paraconiothyrium brasiliense</name>
    <dbReference type="NCBI Taxonomy" id="300254"/>
    <lineage>
        <taxon>Eukaryota</taxon>
        <taxon>Fungi</taxon>
        <taxon>Dikarya</taxon>
        <taxon>Ascomycota</taxon>
        <taxon>Pezizomycotina</taxon>
        <taxon>Dothideomycetes</taxon>
        <taxon>Pleosporomycetidae</taxon>
        <taxon>Pleosporales</taxon>
        <taxon>Massarineae</taxon>
        <taxon>Didymosphaeriaceae</taxon>
        <taxon>Paraconiothyrium</taxon>
    </lineage>
</organism>
<sequence>MAYEAPPTGDGWCSRANAPQQQLVEPPQQRAQPAPAPPSKKRGRPAGSLDKVKRNPKGAGLAKQAAYKTSGRPSKAQREARIAHMRLQQEIKQIEETDVVAPSHKYAELVELAEKAGLKEPK</sequence>
<feature type="region of interest" description="Disordered" evidence="1">
    <location>
        <begin position="1"/>
        <end position="79"/>
    </location>
</feature>
<keyword evidence="3" id="KW-1185">Reference proteome</keyword>
<reference evidence="2 3" key="1">
    <citation type="submission" date="2024-02" db="EMBL/GenBank/DDBJ databases">
        <title>De novo assembly and annotation of 12 fungi associated with fruit tree decline syndrome in Ontario, Canada.</title>
        <authorList>
            <person name="Sulman M."/>
            <person name="Ellouze W."/>
            <person name="Ilyukhin E."/>
        </authorList>
    </citation>
    <scope>NUCLEOTIDE SEQUENCE [LARGE SCALE GENOMIC DNA]</scope>
    <source>
        <strain evidence="2 3">M42-189</strain>
    </source>
</reference>
<gene>
    <name evidence="2" type="ORF">SLS60_008616</name>
</gene>
<dbReference type="Proteomes" id="UP001521785">
    <property type="component" value="Unassembled WGS sequence"/>
</dbReference>
<evidence type="ECO:0000313" key="2">
    <source>
        <dbReference type="EMBL" id="KAL1597034.1"/>
    </source>
</evidence>
<proteinExistence type="predicted"/>
<accession>A0ABR3QXZ9</accession>